<dbReference type="GO" id="GO:0016705">
    <property type="term" value="F:oxidoreductase activity, acting on paired donors, with incorporation or reduction of molecular oxygen"/>
    <property type="evidence" value="ECO:0007669"/>
    <property type="project" value="InterPro"/>
</dbReference>
<sequence length="294" mass="31369">MDLGRIGIWSRAFAHGDRGRAREAAAELEELGYGTLWLGGSPGLNPRGDLVTTAELLAATGRTVVAPACVSIWHQPATELAATYHALPADHRERLLLGLGVSHPQFEQRYQRPYTALRGYLDALDGSTPVLPRGVRFLGAHGPHMTRLAAARCAGVHPHLTVPAHTAAARTLLGDGPLLAPSVSVVRAASPSEARARARAALAPYLAQPNYANSWLRCGFGADDLAERGSDRLIDALFTWGTPERVGERAAARIADHLAAGADHVAVQVVTDQLHAFPLDEWRALAGELLPSRT</sequence>
<dbReference type="InterPro" id="IPR019922">
    <property type="entry name" value="Lucif-like_OxRdatse_MSMEG_4141"/>
</dbReference>
<name>A0A1D7VVD2_9ACTN</name>
<protein>
    <submittedName>
        <fullName evidence="2">LLM class F420-dependent oxidoreductase</fullName>
    </submittedName>
</protein>
<dbReference type="RefSeq" id="WP_069573074.1">
    <property type="nucleotide sequence ID" value="NZ_CP017157.1"/>
</dbReference>
<organism evidence="2 3">
    <name type="scientific">Streptomyces lydicus</name>
    <dbReference type="NCBI Taxonomy" id="47763"/>
    <lineage>
        <taxon>Bacteria</taxon>
        <taxon>Bacillati</taxon>
        <taxon>Actinomycetota</taxon>
        <taxon>Actinomycetes</taxon>
        <taxon>Kitasatosporales</taxon>
        <taxon>Streptomycetaceae</taxon>
        <taxon>Streptomyces</taxon>
    </lineage>
</organism>
<dbReference type="KEGG" id="slc:SL103_35000"/>
<feature type="domain" description="Luciferase-like" evidence="1">
    <location>
        <begin position="18"/>
        <end position="252"/>
    </location>
</feature>
<dbReference type="Pfam" id="PF00296">
    <property type="entry name" value="Bac_luciferase"/>
    <property type="match status" value="1"/>
</dbReference>
<gene>
    <name evidence="2" type="ORF">SL103_35000</name>
</gene>
<accession>A0A1D7VVD2</accession>
<dbReference type="NCBIfam" id="TIGR03620">
    <property type="entry name" value="F420_MSMEG_4141"/>
    <property type="match status" value="1"/>
</dbReference>
<keyword evidence="3" id="KW-1185">Reference proteome</keyword>
<dbReference type="SUPFAM" id="SSF51679">
    <property type="entry name" value="Bacterial luciferase-like"/>
    <property type="match status" value="1"/>
</dbReference>
<dbReference type="Gene3D" id="3.20.20.30">
    <property type="entry name" value="Luciferase-like domain"/>
    <property type="match status" value="1"/>
</dbReference>
<dbReference type="InterPro" id="IPR011251">
    <property type="entry name" value="Luciferase-like_dom"/>
</dbReference>
<dbReference type="InterPro" id="IPR036661">
    <property type="entry name" value="Luciferase-like_sf"/>
</dbReference>
<evidence type="ECO:0000259" key="1">
    <source>
        <dbReference type="Pfam" id="PF00296"/>
    </source>
</evidence>
<evidence type="ECO:0000313" key="3">
    <source>
        <dbReference type="Proteomes" id="UP000094094"/>
    </source>
</evidence>
<dbReference type="AlphaFoldDB" id="A0A1D7VVD2"/>
<dbReference type="EMBL" id="CP017157">
    <property type="protein sequence ID" value="AOP50759.1"/>
    <property type="molecule type" value="Genomic_DNA"/>
</dbReference>
<evidence type="ECO:0000313" key="2">
    <source>
        <dbReference type="EMBL" id="AOP50759.1"/>
    </source>
</evidence>
<proteinExistence type="predicted"/>
<reference evidence="2 3" key="1">
    <citation type="submission" date="2016-09" db="EMBL/GenBank/DDBJ databases">
        <title>Complete genome sequencing of Streptomyces lydicus 103 and metabolic pathways analysis of antibiotic biosynthesis.</title>
        <authorList>
            <person name="Jia N."/>
            <person name="Ding M.-Z."/>
            <person name="Gao F."/>
            <person name="Yuan Y.-J."/>
        </authorList>
    </citation>
    <scope>NUCLEOTIDE SEQUENCE [LARGE SCALE GENOMIC DNA]</scope>
    <source>
        <strain evidence="2 3">103</strain>
    </source>
</reference>
<dbReference type="Proteomes" id="UP000094094">
    <property type="component" value="Chromosome"/>
</dbReference>
<dbReference type="OrthoDB" id="4760590at2"/>